<organism evidence="1 2">
    <name type="scientific">Pseudomonas viridiflava</name>
    <name type="common">Phytomonas viridiflava</name>
    <dbReference type="NCBI Taxonomy" id="33069"/>
    <lineage>
        <taxon>Bacteria</taxon>
        <taxon>Pseudomonadati</taxon>
        <taxon>Pseudomonadota</taxon>
        <taxon>Gammaproteobacteria</taxon>
        <taxon>Pseudomonadales</taxon>
        <taxon>Pseudomonadaceae</taxon>
        <taxon>Pseudomonas</taxon>
    </lineage>
</organism>
<dbReference type="Proteomes" id="UP000196842">
    <property type="component" value="Chromosome I"/>
</dbReference>
<dbReference type="AlphaFoldDB" id="A0A1Y6JHY9"/>
<sequence length="71" mass="8057">MIGLYCYLTFDCTGQGAVPFAVLGTQDLGTRLFKRCHGDCCSRQRREHEQTSSHFELHDSKPLIELPNAAW</sequence>
<protein>
    <submittedName>
        <fullName evidence="1">Uncharacterized protein</fullName>
    </submittedName>
</protein>
<dbReference type="KEGG" id="pvd:CFBP1590__1203"/>
<evidence type="ECO:0000313" key="2">
    <source>
        <dbReference type="Proteomes" id="UP000196842"/>
    </source>
</evidence>
<name>A0A1Y6JHY9_PSEVI</name>
<accession>A0A1Y6JHY9</accession>
<evidence type="ECO:0000313" key="1">
    <source>
        <dbReference type="EMBL" id="SMS08790.1"/>
    </source>
</evidence>
<dbReference type="EMBL" id="LT855380">
    <property type="protein sequence ID" value="SMS08790.1"/>
    <property type="molecule type" value="Genomic_DNA"/>
</dbReference>
<proteinExistence type="predicted"/>
<gene>
    <name evidence="1" type="ORF">CFBP1590__1203</name>
</gene>
<reference evidence="1 2" key="1">
    <citation type="submission" date="2017-05" db="EMBL/GenBank/DDBJ databases">
        <authorList>
            <person name="Song R."/>
            <person name="Chenine A.L."/>
            <person name="Ruprecht R.M."/>
        </authorList>
    </citation>
    <scope>NUCLEOTIDE SEQUENCE [LARGE SCALE GENOMIC DNA]</scope>
    <source>
        <strain evidence="1 2">CFBP 1590</strain>
    </source>
</reference>